<sequence length="397" mass="45108">MQKFCRRDTGLLFLHSPGPLHKMMREQTRRIPGLGLAEKTRWAINDKTKFKELIDYVRDLVGRLYKILPVTDQERNYLAINDIKILSDDVDRLRIFEEASLDAYPAWSGAASVMLEARSTQLGRGTIVSQWMDKVEDESDSGTIWFTWDYSFYYVFTSTCPAPAFGSSCDEERLEIQYRGPSHPFKDDANKPSDKVDYKVIVDDRIPVSCCPDTKRLDRLRSLVQTVYEYDDGSVLMPGHGPGLLKMWIAPTSNSGSTSSRLNSTVTRPLSQSDNKWMSSSKDPFTWLPRMPMDSQIFKYTKTYGSIEFESEYLGTFTTPKPRIPTTLPGKRKRSISNCSEAQPGRSDWMMRDPEERLDGHGEAAESRSMSNASNSNADEAERRAGEISEGYKLGDV</sequence>
<feature type="region of interest" description="Disordered" evidence="1">
    <location>
        <begin position="254"/>
        <end position="277"/>
    </location>
</feature>
<dbReference type="Proteomes" id="UP001285441">
    <property type="component" value="Unassembled WGS sequence"/>
</dbReference>
<feature type="compositionally biased region" description="Polar residues" evidence="1">
    <location>
        <begin position="266"/>
        <end position="277"/>
    </location>
</feature>
<feature type="domain" description="Prion-inhibition and propagation HeLo" evidence="2">
    <location>
        <begin position="21"/>
        <end position="94"/>
    </location>
</feature>
<dbReference type="InterPro" id="IPR029498">
    <property type="entry name" value="HeLo_dom"/>
</dbReference>
<evidence type="ECO:0000313" key="4">
    <source>
        <dbReference type="Proteomes" id="UP001285441"/>
    </source>
</evidence>
<dbReference type="InterPro" id="IPR038305">
    <property type="entry name" value="HeLo_sf"/>
</dbReference>
<feature type="compositionally biased region" description="Low complexity" evidence="1">
    <location>
        <begin position="254"/>
        <end position="265"/>
    </location>
</feature>
<dbReference type="AlphaFoldDB" id="A0AAE0U8C7"/>
<organism evidence="3 4">
    <name type="scientific">Podospora didyma</name>
    <dbReference type="NCBI Taxonomy" id="330526"/>
    <lineage>
        <taxon>Eukaryota</taxon>
        <taxon>Fungi</taxon>
        <taxon>Dikarya</taxon>
        <taxon>Ascomycota</taxon>
        <taxon>Pezizomycotina</taxon>
        <taxon>Sordariomycetes</taxon>
        <taxon>Sordariomycetidae</taxon>
        <taxon>Sordariales</taxon>
        <taxon>Podosporaceae</taxon>
        <taxon>Podospora</taxon>
    </lineage>
</organism>
<comment type="caution">
    <text evidence="3">The sequence shown here is derived from an EMBL/GenBank/DDBJ whole genome shotgun (WGS) entry which is preliminary data.</text>
</comment>
<keyword evidence="4" id="KW-1185">Reference proteome</keyword>
<dbReference type="Pfam" id="PF14479">
    <property type="entry name" value="HeLo"/>
    <property type="match status" value="1"/>
</dbReference>
<gene>
    <name evidence="3" type="ORF">B0H63DRAFT_505984</name>
</gene>
<dbReference type="EMBL" id="JAULSW010000001">
    <property type="protein sequence ID" value="KAK3394239.1"/>
    <property type="molecule type" value="Genomic_DNA"/>
</dbReference>
<reference evidence="3" key="2">
    <citation type="submission" date="2023-06" db="EMBL/GenBank/DDBJ databases">
        <authorList>
            <consortium name="Lawrence Berkeley National Laboratory"/>
            <person name="Haridas S."/>
            <person name="Hensen N."/>
            <person name="Bonometti L."/>
            <person name="Westerberg I."/>
            <person name="Brannstrom I.O."/>
            <person name="Guillou S."/>
            <person name="Cros-Aarteil S."/>
            <person name="Calhoun S."/>
            <person name="Kuo A."/>
            <person name="Mondo S."/>
            <person name="Pangilinan J."/>
            <person name="Riley R."/>
            <person name="LaButti K."/>
            <person name="Andreopoulos B."/>
            <person name="Lipzen A."/>
            <person name="Chen C."/>
            <person name="Yanf M."/>
            <person name="Daum C."/>
            <person name="Ng V."/>
            <person name="Clum A."/>
            <person name="Steindorff A."/>
            <person name="Ohm R."/>
            <person name="Martin F."/>
            <person name="Silar P."/>
            <person name="Natvig D."/>
            <person name="Lalanne C."/>
            <person name="Gautier V."/>
            <person name="Ament-velasquez S.L."/>
            <person name="Kruys A."/>
            <person name="Hutchinson M.I."/>
            <person name="Powell A.J."/>
            <person name="Barry K."/>
            <person name="Miller A.N."/>
            <person name="Grigoriev I.V."/>
            <person name="Debuchy R."/>
            <person name="Gladieux P."/>
            <person name="Thoren M.H."/>
            <person name="Johannesson H."/>
        </authorList>
    </citation>
    <scope>NUCLEOTIDE SEQUENCE</scope>
    <source>
        <strain evidence="3">CBS 232.78</strain>
    </source>
</reference>
<evidence type="ECO:0000256" key="1">
    <source>
        <dbReference type="SAM" id="MobiDB-lite"/>
    </source>
</evidence>
<protein>
    <recommendedName>
        <fullName evidence="2">Prion-inhibition and propagation HeLo domain-containing protein</fullName>
    </recommendedName>
</protein>
<reference evidence="3" key="1">
    <citation type="journal article" date="2023" name="Mol. Phylogenet. Evol.">
        <title>Genome-scale phylogeny and comparative genomics of the fungal order Sordariales.</title>
        <authorList>
            <person name="Hensen N."/>
            <person name="Bonometti L."/>
            <person name="Westerberg I."/>
            <person name="Brannstrom I.O."/>
            <person name="Guillou S."/>
            <person name="Cros-Aarteil S."/>
            <person name="Calhoun S."/>
            <person name="Haridas S."/>
            <person name="Kuo A."/>
            <person name="Mondo S."/>
            <person name="Pangilinan J."/>
            <person name="Riley R."/>
            <person name="LaButti K."/>
            <person name="Andreopoulos B."/>
            <person name="Lipzen A."/>
            <person name="Chen C."/>
            <person name="Yan M."/>
            <person name="Daum C."/>
            <person name="Ng V."/>
            <person name="Clum A."/>
            <person name="Steindorff A."/>
            <person name="Ohm R.A."/>
            <person name="Martin F."/>
            <person name="Silar P."/>
            <person name="Natvig D.O."/>
            <person name="Lalanne C."/>
            <person name="Gautier V."/>
            <person name="Ament-Velasquez S.L."/>
            <person name="Kruys A."/>
            <person name="Hutchinson M.I."/>
            <person name="Powell A.J."/>
            <person name="Barry K."/>
            <person name="Miller A.N."/>
            <person name="Grigoriev I.V."/>
            <person name="Debuchy R."/>
            <person name="Gladieux P."/>
            <person name="Hiltunen Thoren M."/>
            <person name="Johannesson H."/>
        </authorList>
    </citation>
    <scope>NUCLEOTIDE SEQUENCE</scope>
    <source>
        <strain evidence="3">CBS 232.78</strain>
    </source>
</reference>
<proteinExistence type="predicted"/>
<accession>A0AAE0U8C7</accession>
<evidence type="ECO:0000313" key="3">
    <source>
        <dbReference type="EMBL" id="KAK3394239.1"/>
    </source>
</evidence>
<name>A0AAE0U8C7_9PEZI</name>
<feature type="region of interest" description="Disordered" evidence="1">
    <location>
        <begin position="318"/>
        <end position="397"/>
    </location>
</feature>
<feature type="compositionally biased region" description="Low complexity" evidence="1">
    <location>
        <begin position="367"/>
        <end position="378"/>
    </location>
</feature>
<dbReference type="Gene3D" id="1.20.120.1020">
    <property type="entry name" value="Prion-inhibition and propagation, HeLo domain"/>
    <property type="match status" value="1"/>
</dbReference>
<feature type="compositionally biased region" description="Basic and acidic residues" evidence="1">
    <location>
        <begin position="349"/>
        <end position="366"/>
    </location>
</feature>
<evidence type="ECO:0000259" key="2">
    <source>
        <dbReference type="Pfam" id="PF14479"/>
    </source>
</evidence>